<accession>A0A087A4X5</accession>
<feature type="chain" id="PRO_5039272813" evidence="1">
    <location>
        <begin position="26"/>
        <end position="436"/>
    </location>
</feature>
<feature type="domain" description="DUF5648" evidence="2">
    <location>
        <begin position="40"/>
        <end position="171"/>
    </location>
</feature>
<dbReference type="EMBL" id="JGYS01000013">
    <property type="protein sequence ID" value="KFI53825.1"/>
    <property type="molecule type" value="Genomic_DNA"/>
</dbReference>
<organism evidence="3 4">
    <name type="scientific">Bifidobacterium callitrichos DSM 23973</name>
    <dbReference type="NCBI Taxonomy" id="1437609"/>
    <lineage>
        <taxon>Bacteria</taxon>
        <taxon>Bacillati</taxon>
        <taxon>Actinomycetota</taxon>
        <taxon>Actinomycetes</taxon>
        <taxon>Bifidobacteriales</taxon>
        <taxon>Bifidobacteriaceae</taxon>
        <taxon>Bifidobacterium</taxon>
    </lineage>
</organism>
<name>A0A087A4X5_9BIFI</name>
<dbReference type="AlphaFoldDB" id="A0A087A4X5"/>
<dbReference type="Pfam" id="PF18885">
    <property type="entry name" value="DUF5648"/>
    <property type="match status" value="1"/>
</dbReference>
<comment type="caution">
    <text evidence="3">The sequence shown here is derived from an EMBL/GenBank/DDBJ whole genome shotgun (WGS) entry which is preliminary data.</text>
</comment>
<proteinExistence type="predicted"/>
<reference evidence="3 4" key="1">
    <citation type="submission" date="2014-03" db="EMBL/GenBank/DDBJ databases">
        <title>Genomics of Bifidobacteria.</title>
        <authorList>
            <person name="Ventura M."/>
            <person name="Milani C."/>
            <person name="Lugli G.A."/>
        </authorList>
    </citation>
    <scope>NUCLEOTIDE SEQUENCE [LARGE SCALE GENOMIC DNA]</scope>
    <source>
        <strain evidence="3 4">DSM 23973</strain>
    </source>
</reference>
<dbReference type="InterPro" id="IPR043708">
    <property type="entry name" value="DUF5648"/>
</dbReference>
<dbReference type="eggNOG" id="COG3757">
    <property type="taxonomic scope" value="Bacteria"/>
</dbReference>
<dbReference type="STRING" id="1437609.BCAL_1639"/>
<evidence type="ECO:0000259" key="2">
    <source>
        <dbReference type="Pfam" id="PF18885"/>
    </source>
</evidence>
<sequence length="436" mass="48567">MFHMMRRMCALIVAGAASVSFGLVAQSTAVADEGDSGTTPMYRLYNRNSGEHFYTANADERDYLLDQHWRDEGIGWVAPKHSDTPVYRLYNPNAGDHHYTVGAKERDHLVRQGWNYEGIGWYSDDSERVPLYRQYNPNAIAGAHNYTTSSDESDMLVSRGWHDEGIGWYAVAKGQAQQPVTMDKDGSYASIEGYMRLDGTGTGYHTKIDISDNRGAVVSFGIQYEKDIHLVSPRLASNTAFLVENVMSHSDVPGPEGKEYLYLDAAPLREDVKVRLSWYRDNTIRVYVNDLEVVRTRTRLASPFIFSTEGSVARNGDSIDAGIHGVRIKVGRDASSYGTMGEWNDRNDYFGLDAIISKYGQKVDQAGPYATHGGHVQGADFVFRGTSDIPGVDAKGQPWTWDTSFETIEPNTGEIGHPLSAIANIAQYRVDEEDDE</sequence>
<evidence type="ECO:0000313" key="3">
    <source>
        <dbReference type="EMBL" id="KFI53825.1"/>
    </source>
</evidence>
<protein>
    <submittedName>
        <fullName evidence="3">Peptidase</fullName>
    </submittedName>
</protein>
<evidence type="ECO:0000313" key="4">
    <source>
        <dbReference type="Proteomes" id="UP000029072"/>
    </source>
</evidence>
<gene>
    <name evidence="3" type="ORF">BCAL_1639</name>
</gene>
<evidence type="ECO:0000256" key="1">
    <source>
        <dbReference type="SAM" id="SignalP"/>
    </source>
</evidence>
<keyword evidence="1" id="KW-0732">Signal</keyword>
<dbReference type="Proteomes" id="UP000029072">
    <property type="component" value="Unassembled WGS sequence"/>
</dbReference>
<feature type="signal peptide" evidence="1">
    <location>
        <begin position="1"/>
        <end position="25"/>
    </location>
</feature>